<keyword evidence="4" id="KW-0614">Plasmid</keyword>
<dbReference type="PANTHER" id="PTHR30143">
    <property type="entry name" value="ACID HYDRATASE"/>
    <property type="match status" value="1"/>
</dbReference>
<accession>Q0RWM6</accession>
<dbReference type="Pfam" id="PF01557">
    <property type="entry name" value="FAA_hydrolase"/>
    <property type="match status" value="1"/>
</dbReference>
<dbReference type="InterPro" id="IPR050772">
    <property type="entry name" value="Hydratase-Decarb/MhpD_sf"/>
</dbReference>
<dbReference type="AlphaFoldDB" id="Q0RWM6"/>
<feature type="region of interest" description="Disordered" evidence="2">
    <location>
        <begin position="1"/>
        <end position="21"/>
    </location>
</feature>
<dbReference type="EC" id="4.2.1.80" evidence="4"/>
<protein>
    <submittedName>
        <fullName evidence="4">2-hydroxypenta-2,4-dienoate hydratase</fullName>
        <ecNumber evidence="4">4.2.1.80</ecNumber>
    </submittedName>
</protein>
<dbReference type="KEGG" id="rha:RHA1_ro10117"/>
<feature type="domain" description="Fumarylacetoacetase-like C-terminal" evidence="3">
    <location>
        <begin position="96"/>
        <end position="276"/>
    </location>
</feature>
<dbReference type="HOGENOM" id="CLU_060136_4_1_11"/>
<dbReference type="SUPFAM" id="SSF56529">
    <property type="entry name" value="FAH"/>
    <property type="match status" value="1"/>
</dbReference>
<reference evidence="5" key="1">
    <citation type="journal article" date="2006" name="Proc. Natl. Acad. Sci. U.S.A.">
        <title>The complete genome of Rhodococcus sp. RHA1 provides insights into a catabolic powerhouse.</title>
        <authorList>
            <person name="McLeod M.P."/>
            <person name="Warren R.L."/>
            <person name="Hsiao W.W.L."/>
            <person name="Araki N."/>
            <person name="Myhre M."/>
            <person name="Fernandes C."/>
            <person name="Miyazawa D."/>
            <person name="Wong W."/>
            <person name="Lillquist A.L."/>
            <person name="Wang D."/>
            <person name="Dosanjh M."/>
            <person name="Hara H."/>
            <person name="Petrescu A."/>
            <person name="Morin R.D."/>
            <person name="Yang G."/>
            <person name="Stott J.M."/>
            <person name="Schein J.E."/>
            <person name="Shin H."/>
            <person name="Smailus D."/>
            <person name="Siddiqui A.S."/>
            <person name="Marra M.A."/>
            <person name="Jones S.J.M."/>
            <person name="Holt R."/>
            <person name="Brinkman F.S.L."/>
            <person name="Miyauchi K."/>
            <person name="Fukuda M."/>
            <person name="Davies J.E."/>
            <person name="Mohn W.W."/>
            <person name="Eltis L.D."/>
        </authorList>
    </citation>
    <scope>NUCLEOTIDE SEQUENCE [LARGE SCALE GENOMIC DNA]</scope>
    <source>
        <strain evidence="5">RHA1</strain>
    </source>
</reference>
<dbReference type="GO" id="GO:0008684">
    <property type="term" value="F:2-oxopent-4-enoate hydratase activity"/>
    <property type="evidence" value="ECO:0007669"/>
    <property type="project" value="UniProtKB-EC"/>
</dbReference>
<gene>
    <name evidence="4" type="primary">bphE4</name>
    <name evidence="4" type="ordered locus">RHA1_ro10117</name>
</gene>
<dbReference type="OrthoDB" id="9792137at2"/>
<evidence type="ECO:0000256" key="1">
    <source>
        <dbReference type="ARBA" id="ARBA00023239"/>
    </source>
</evidence>
<organism evidence="4 5">
    <name type="scientific">Rhodococcus jostii (strain RHA1)</name>
    <dbReference type="NCBI Taxonomy" id="101510"/>
    <lineage>
        <taxon>Bacteria</taxon>
        <taxon>Bacillati</taxon>
        <taxon>Actinomycetota</taxon>
        <taxon>Actinomycetes</taxon>
        <taxon>Mycobacteriales</taxon>
        <taxon>Nocardiaceae</taxon>
        <taxon>Rhodococcus</taxon>
    </lineage>
</organism>
<name>Q0RWM6_RHOJR</name>
<evidence type="ECO:0000313" key="5">
    <source>
        <dbReference type="Proteomes" id="UP000008710"/>
    </source>
</evidence>
<sequence length="282" mass="29880">MKATTTNVPTRTSLNPAVNDTPVQRAADRLAEAAHECRPCLPVRDLLSPGDISAAYAVQQILTEKALASGRRIVGRKIGLTSRAVQQQLGVDQPDFGVLFADMARKQHIPIAIDRLLQPKVEAEIAFMLSEDLADGNFDLARIRSAAGTAVAALEIVDSRIRDWDITIVDTVADNASSAQYVIGDDVVTVGDLDLTQMTMTMAADGAQVSSGTGADCLGDPMHAVQWLARTVYEYGSPLRAGDLVLSGALGPVVPVESGRSYTATISGLGSVKATFEKGEMQ</sequence>
<dbReference type="PATRIC" id="fig|101510.16.peg.8525"/>
<evidence type="ECO:0000259" key="3">
    <source>
        <dbReference type="Pfam" id="PF01557"/>
    </source>
</evidence>
<dbReference type="Proteomes" id="UP000008710">
    <property type="component" value="Plasmid pRHL2"/>
</dbReference>
<dbReference type="GO" id="GO:0005737">
    <property type="term" value="C:cytoplasm"/>
    <property type="evidence" value="ECO:0007669"/>
    <property type="project" value="TreeGrafter"/>
</dbReference>
<dbReference type="RefSeq" id="WP_011599979.1">
    <property type="nucleotide sequence ID" value="NC_008270.1"/>
</dbReference>
<evidence type="ECO:0000313" key="4">
    <source>
        <dbReference type="EMBL" id="ABH00310.1"/>
    </source>
</evidence>
<dbReference type="EMBL" id="CP000433">
    <property type="protein sequence ID" value="ABH00310.1"/>
    <property type="molecule type" value="Genomic_DNA"/>
</dbReference>
<dbReference type="InterPro" id="IPR011234">
    <property type="entry name" value="Fumarylacetoacetase-like_C"/>
</dbReference>
<keyword evidence="1 4" id="KW-0456">Lyase</keyword>
<proteinExistence type="predicted"/>
<dbReference type="InterPro" id="IPR036663">
    <property type="entry name" value="Fumarylacetoacetase_C_sf"/>
</dbReference>
<geneLocation type="plasmid" evidence="4 5">
    <name>pRHL2</name>
</geneLocation>
<dbReference type="Gene3D" id="3.90.850.10">
    <property type="entry name" value="Fumarylacetoacetase-like, C-terminal domain"/>
    <property type="match status" value="1"/>
</dbReference>
<evidence type="ECO:0000256" key="2">
    <source>
        <dbReference type="SAM" id="MobiDB-lite"/>
    </source>
</evidence>
<dbReference type="PANTHER" id="PTHR30143:SF0">
    <property type="entry name" value="2-KETO-4-PENTENOATE HYDRATASE"/>
    <property type="match status" value="1"/>
</dbReference>